<evidence type="ECO:0000313" key="2">
    <source>
        <dbReference type="Proteomes" id="UP000745859"/>
    </source>
</evidence>
<dbReference type="RefSeq" id="WP_167190841.1">
    <property type="nucleotide sequence ID" value="NZ_JAASQL010000008.1"/>
</dbReference>
<keyword evidence="2" id="KW-1185">Reference proteome</keyword>
<comment type="caution">
    <text evidence="1">The sequence shown here is derived from an EMBL/GenBank/DDBJ whole genome shotgun (WGS) entry which is preliminary data.</text>
</comment>
<gene>
    <name evidence="1" type="ORF">FHR24_003025</name>
</gene>
<reference evidence="1 2" key="1">
    <citation type="submission" date="2020-03" db="EMBL/GenBank/DDBJ databases">
        <title>Genomic Encyclopedia of Type Strains, Phase IV (KMG-IV): sequencing the most valuable type-strain genomes for metagenomic binning, comparative biology and taxonomic classification.</title>
        <authorList>
            <person name="Goeker M."/>
        </authorList>
    </citation>
    <scope>NUCLEOTIDE SEQUENCE [LARGE SCALE GENOMIC DNA]</scope>
    <source>
        <strain evidence="1 2">DSM 101599</strain>
    </source>
</reference>
<protein>
    <recommendedName>
        <fullName evidence="3">FAD dependent oxidoreductase</fullName>
    </recommendedName>
</protein>
<evidence type="ECO:0008006" key="3">
    <source>
        <dbReference type="Google" id="ProtNLM"/>
    </source>
</evidence>
<name>A0ABX0UG80_9FLAO</name>
<evidence type="ECO:0000313" key="1">
    <source>
        <dbReference type="EMBL" id="NIJ46536.1"/>
    </source>
</evidence>
<dbReference type="EMBL" id="JAASQL010000008">
    <property type="protein sequence ID" value="NIJ46536.1"/>
    <property type="molecule type" value="Genomic_DNA"/>
</dbReference>
<dbReference type="Proteomes" id="UP000745859">
    <property type="component" value="Unassembled WGS sequence"/>
</dbReference>
<organism evidence="1 2">
    <name type="scientific">Wenyingzhuangia heitensis</name>
    <dbReference type="NCBI Taxonomy" id="1487859"/>
    <lineage>
        <taxon>Bacteria</taxon>
        <taxon>Pseudomonadati</taxon>
        <taxon>Bacteroidota</taxon>
        <taxon>Flavobacteriia</taxon>
        <taxon>Flavobacteriales</taxon>
        <taxon>Flavobacteriaceae</taxon>
        <taxon>Wenyingzhuangia</taxon>
    </lineage>
</organism>
<proteinExistence type="predicted"/>
<accession>A0ABX0UG80</accession>
<sequence>MGQAVGNAAALCFHKNIDVRELRRKSSLIFASSTSFGDATSLNNVSSRDVQETKVINHWQLEFLPANVVLEWKYPQSISKIEIKCDTNTRKNILMLHDSRDNLNSLRIQFLRK</sequence>